<keyword evidence="2" id="KW-1185">Reference proteome</keyword>
<feature type="non-terminal residue" evidence="1">
    <location>
        <position position="1"/>
    </location>
</feature>
<accession>A0ACC1K5J0</accession>
<organism evidence="1 2">
    <name type="scientific">Coemansia linderi</name>
    <dbReference type="NCBI Taxonomy" id="2663919"/>
    <lineage>
        <taxon>Eukaryota</taxon>
        <taxon>Fungi</taxon>
        <taxon>Fungi incertae sedis</taxon>
        <taxon>Zoopagomycota</taxon>
        <taxon>Kickxellomycotina</taxon>
        <taxon>Kickxellomycetes</taxon>
        <taxon>Kickxellales</taxon>
        <taxon>Kickxellaceae</taxon>
        <taxon>Coemansia</taxon>
    </lineage>
</organism>
<name>A0ACC1K5J0_9FUNG</name>
<evidence type="ECO:0000313" key="2">
    <source>
        <dbReference type="Proteomes" id="UP001140066"/>
    </source>
</evidence>
<proteinExistence type="predicted"/>
<comment type="caution">
    <text evidence="1">The sequence shown here is derived from an EMBL/GenBank/DDBJ whole genome shotgun (WGS) entry which is preliminary data.</text>
</comment>
<feature type="non-terminal residue" evidence="1">
    <location>
        <position position="61"/>
    </location>
</feature>
<dbReference type="Proteomes" id="UP001140066">
    <property type="component" value="Unassembled WGS sequence"/>
</dbReference>
<gene>
    <name evidence="1" type="ORF">GGI18_004658</name>
</gene>
<dbReference type="EMBL" id="JANBUK010002239">
    <property type="protein sequence ID" value="KAJ2773847.1"/>
    <property type="molecule type" value="Genomic_DNA"/>
</dbReference>
<sequence>FLCRTLCLETAGRPGRLGGSWSRRQTSRGLSAATTALAQSGLCWAWPSLCLCLARCFNCST</sequence>
<protein>
    <submittedName>
        <fullName evidence="1">Uncharacterized protein</fullName>
    </submittedName>
</protein>
<evidence type="ECO:0000313" key="1">
    <source>
        <dbReference type="EMBL" id="KAJ2773847.1"/>
    </source>
</evidence>
<reference evidence="1" key="1">
    <citation type="submission" date="2022-07" db="EMBL/GenBank/DDBJ databases">
        <title>Phylogenomic reconstructions and comparative analyses of Kickxellomycotina fungi.</title>
        <authorList>
            <person name="Reynolds N.K."/>
            <person name="Stajich J.E."/>
            <person name="Barry K."/>
            <person name="Grigoriev I.V."/>
            <person name="Crous P."/>
            <person name="Smith M.E."/>
        </authorList>
    </citation>
    <scope>NUCLEOTIDE SEQUENCE</scope>
    <source>
        <strain evidence="1">BCRC 34191</strain>
    </source>
</reference>